<dbReference type="NCBIfam" id="NF005754">
    <property type="entry name" value="PRK07578.1"/>
    <property type="match status" value="1"/>
</dbReference>
<evidence type="ECO:0000313" key="3">
    <source>
        <dbReference type="EMBL" id="PYI68917.1"/>
    </source>
</evidence>
<dbReference type="OrthoDB" id="9787486at2"/>
<dbReference type="PANTHER" id="PTHR43477">
    <property type="entry name" value="DIHYDROANTICAPSIN 7-DEHYDROGENASE"/>
    <property type="match status" value="1"/>
</dbReference>
<dbReference type="Gene3D" id="3.40.50.720">
    <property type="entry name" value="NAD(P)-binding Rossmann-like Domain"/>
    <property type="match status" value="1"/>
</dbReference>
<dbReference type="GO" id="GO:0016491">
    <property type="term" value="F:oxidoreductase activity"/>
    <property type="evidence" value="ECO:0007669"/>
    <property type="project" value="UniProtKB-KW"/>
</dbReference>
<name>A0A2V5LYH1_9MICC</name>
<dbReference type="InterPro" id="IPR051122">
    <property type="entry name" value="SDR_DHRS6-like"/>
</dbReference>
<reference evidence="3 4" key="1">
    <citation type="submission" date="2018-05" db="EMBL/GenBank/DDBJ databases">
        <title>Genetic diversity of glacier-inhabiting Cryobacterium bacteria in China and description of Cryobacterium mengkeensis sp. nov. and Arthrobacter glacialis sp. nov.</title>
        <authorList>
            <person name="Liu Q."/>
            <person name="Xin Y.-H."/>
        </authorList>
    </citation>
    <scope>NUCLEOTIDE SEQUENCE [LARGE SCALE GENOMIC DNA]</scope>
    <source>
        <strain evidence="3 4">LI2</strain>
    </source>
</reference>
<evidence type="ECO:0000256" key="2">
    <source>
        <dbReference type="ARBA" id="ARBA00023002"/>
    </source>
</evidence>
<evidence type="ECO:0000313" key="4">
    <source>
        <dbReference type="Proteomes" id="UP000247832"/>
    </source>
</evidence>
<sequence>MEDIIMRILVIGATGTLGKNVVNALQAHHAKYSEGTLEILSASRSSSAYPVDCHDDLSVRSLFEKVGIVDAVVSIIGGAKWASASEADLDTYKSTLEGKLLCQLRLALAARSHVTTGGSITLTSGIVGHHVFHGGSPSAIVNIGLDAFVKSASAELPKLRLNTVSATVLEESADAYASVFPGFPPVPGAVAAAAFVRSVYGAETGQTIMAWT</sequence>
<dbReference type="PANTHER" id="PTHR43477:SF1">
    <property type="entry name" value="DIHYDROANTICAPSIN 7-DEHYDROGENASE"/>
    <property type="match status" value="1"/>
</dbReference>
<dbReference type="InterPro" id="IPR036291">
    <property type="entry name" value="NAD(P)-bd_dom_sf"/>
</dbReference>
<comment type="similarity">
    <text evidence="1">Belongs to the short-chain dehydrogenases/reductases (SDR) family.</text>
</comment>
<dbReference type="Proteomes" id="UP000247832">
    <property type="component" value="Unassembled WGS sequence"/>
</dbReference>
<dbReference type="AlphaFoldDB" id="A0A2V5LYH1"/>
<dbReference type="SUPFAM" id="SSF51735">
    <property type="entry name" value="NAD(P)-binding Rossmann-fold domains"/>
    <property type="match status" value="1"/>
</dbReference>
<dbReference type="Pfam" id="PF13561">
    <property type="entry name" value="adh_short_C2"/>
    <property type="match status" value="1"/>
</dbReference>
<organism evidence="3 4">
    <name type="scientific">Arthrobacter livingstonensis</name>
    <dbReference type="NCBI Taxonomy" id="670078"/>
    <lineage>
        <taxon>Bacteria</taxon>
        <taxon>Bacillati</taxon>
        <taxon>Actinomycetota</taxon>
        <taxon>Actinomycetes</taxon>
        <taxon>Micrococcales</taxon>
        <taxon>Micrococcaceae</taxon>
        <taxon>Arthrobacter</taxon>
    </lineage>
</organism>
<evidence type="ECO:0000256" key="1">
    <source>
        <dbReference type="ARBA" id="ARBA00006484"/>
    </source>
</evidence>
<proteinExistence type="inferred from homology"/>
<dbReference type="InterPro" id="IPR002347">
    <property type="entry name" value="SDR_fam"/>
</dbReference>
<protein>
    <submittedName>
        <fullName evidence="3">Short chain dehydrogenase</fullName>
    </submittedName>
</protein>
<dbReference type="CDD" id="cd11731">
    <property type="entry name" value="Lin1944_like_SDR_c"/>
    <property type="match status" value="1"/>
</dbReference>
<keyword evidence="2" id="KW-0560">Oxidoreductase</keyword>
<dbReference type="EMBL" id="QJVD01000003">
    <property type="protein sequence ID" value="PYI68917.1"/>
    <property type="molecule type" value="Genomic_DNA"/>
</dbReference>
<gene>
    <name evidence="3" type="ORF">CVV68_03650</name>
</gene>
<comment type="caution">
    <text evidence="3">The sequence shown here is derived from an EMBL/GenBank/DDBJ whole genome shotgun (WGS) entry which is preliminary data.</text>
</comment>
<keyword evidence="4" id="KW-1185">Reference proteome</keyword>
<accession>A0A2V5LYH1</accession>